<comment type="caution">
    <text evidence="3">The sequence shown here is derived from an EMBL/GenBank/DDBJ whole genome shotgun (WGS) entry which is preliminary data.</text>
</comment>
<dbReference type="PANTHER" id="PTHR40763">
    <property type="entry name" value="MEMBRANE PROTEIN-RELATED"/>
    <property type="match status" value="1"/>
</dbReference>
<dbReference type="EMBL" id="BAABEP010000027">
    <property type="protein sequence ID" value="GAA3737721.1"/>
    <property type="molecule type" value="Genomic_DNA"/>
</dbReference>
<proteinExistence type="predicted"/>
<evidence type="ECO:0000256" key="1">
    <source>
        <dbReference type="SAM" id="MobiDB-lite"/>
    </source>
</evidence>
<dbReference type="Proteomes" id="UP001499884">
    <property type="component" value="Unassembled WGS sequence"/>
</dbReference>
<feature type="region of interest" description="Disordered" evidence="1">
    <location>
        <begin position="226"/>
        <end position="285"/>
    </location>
</feature>
<feature type="region of interest" description="Disordered" evidence="1">
    <location>
        <begin position="1"/>
        <end position="29"/>
    </location>
</feature>
<protein>
    <submittedName>
        <fullName evidence="3">DUF1707 domain-containing protein</fullName>
    </submittedName>
</protein>
<dbReference type="InterPro" id="IPR012551">
    <property type="entry name" value="DUF1707_SHOCT-like"/>
</dbReference>
<sequence>MTSEPPERRAEPAHPPETRASDAEREQVAERLREAVAEGRLDMAEFDERLGLAYGARTHGELVPLVRDLPQPGTARAGGVVASTAAEPPAAGRWAERVGGPATSRGGFGFLGGFGRKGNWTVGRRFNATVFMGGGEIDLREARFEAPLTVIRCVAVMGGVQVTVGPDLDVEVRGFGFMGGFGAVPDRDDVADVAPDPDSPKVIVTGFALMGGVGVERKLRKQERRRLKEARKRERLAAGQESYEERMARQEERREERRARHDDIREERRARQEERRRGHPGGKEL</sequence>
<keyword evidence="4" id="KW-1185">Reference proteome</keyword>
<gene>
    <name evidence="3" type="ORF">GCM10023082_38710</name>
</gene>
<evidence type="ECO:0000313" key="3">
    <source>
        <dbReference type="EMBL" id="GAA3737721.1"/>
    </source>
</evidence>
<dbReference type="Pfam" id="PF08044">
    <property type="entry name" value="DUF1707"/>
    <property type="match status" value="1"/>
</dbReference>
<evidence type="ECO:0000259" key="2">
    <source>
        <dbReference type="Pfam" id="PF08044"/>
    </source>
</evidence>
<reference evidence="4" key="1">
    <citation type="journal article" date="2019" name="Int. J. Syst. Evol. Microbiol.">
        <title>The Global Catalogue of Microorganisms (GCM) 10K type strain sequencing project: providing services to taxonomists for standard genome sequencing and annotation.</title>
        <authorList>
            <consortium name="The Broad Institute Genomics Platform"/>
            <consortium name="The Broad Institute Genome Sequencing Center for Infectious Disease"/>
            <person name="Wu L."/>
            <person name="Ma J."/>
        </authorList>
    </citation>
    <scope>NUCLEOTIDE SEQUENCE [LARGE SCALE GENOMIC DNA]</scope>
    <source>
        <strain evidence="4">JCM 30846</strain>
    </source>
</reference>
<feature type="compositionally biased region" description="Basic and acidic residues" evidence="1">
    <location>
        <begin position="243"/>
        <end position="285"/>
    </location>
</feature>
<feature type="domain" description="DUF1707" evidence="2">
    <location>
        <begin position="18"/>
        <end position="70"/>
    </location>
</feature>
<evidence type="ECO:0000313" key="4">
    <source>
        <dbReference type="Proteomes" id="UP001499884"/>
    </source>
</evidence>
<name>A0ABP7FFC6_9ACTN</name>
<dbReference type="RefSeq" id="WP_345648808.1">
    <property type="nucleotide sequence ID" value="NZ_BAABEP010000027.1"/>
</dbReference>
<dbReference type="PANTHER" id="PTHR40763:SF4">
    <property type="entry name" value="DUF1707 DOMAIN-CONTAINING PROTEIN"/>
    <property type="match status" value="1"/>
</dbReference>
<accession>A0ABP7FFC6</accession>
<organism evidence="3 4">
    <name type="scientific">Streptomyces tremellae</name>
    <dbReference type="NCBI Taxonomy" id="1124239"/>
    <lineage>
        <taxon>Bacteria</taxon>
        <taxon>Bacillati</taxon>
        <taxon>Actinomycetota</taxon>
        <taxon>Actinomycetes</taxon>
        <taxon>Kitasatosporales</taxon>
        <taxon>Streptomycetaceae</taxon>
        <taxon>Streptomyces</taxon>
    </lineage>
</organism>